<sequence>MIGGVALREAPEKLFVLPVNGSNSSLVLNEEALNARRVQVAVVLTTMVGIIQVSLAETVRKELISRERGRAFVKVSHAQYVYPKQQAESFWMYHLDLCVYLKTELFTLHL</sequence>
<evidence type="ECO:0000313" key="1">
    <source>
        <dbReference type="EMBL" id="MED6291647.1"/>
    </source>
</evidence>
<organism evidence="1 2">
    <name type="scientific">Characodon lateralis</name>
    <dbReference type="NCBI Taxonomy" id="208331"/>
    <lineage>
        <taxon>Eukaryota</taxon>
        <taxon>Metazoa</taxon>
        <taxon>Chordata</taxon>
        <taxon>Craniata</taxon>
        <taxon>Vertebrata</taxon>
        <taxon>Euteleostomi</taxon>
        <taxon>Actinopterygii</taxon>
        <taxon>Neopterygii</taxon>
        <taxon>Teleostei</taxon>
        <taxon>Neoteleostei</taxon>
        <taxon>Acanthomorphata</taxon>
        <taxon>Ovalentaria</taxon>
        <taxon>Atherinomorphae</taxon>
        <taxon>Cyprinodontiformes</taxon>
        <taxon>Goodeidae</taxon>
        <taxon>Characodon</taxon>
    </lineage>
</organism>
<dbReference type="Proteomes" id="UP001352852">
    <property type="component" value="Unassembled WGS sequence"/>
</dbReference>
<dbReference type="EMBL" id="JAHUTJ010068580">
    <property type="protein sequence ID" value="MED6291647.1"/>
    <property type="molecule type" value="Genomic_DNA"/>
</dbReference>
<keyword evidence="2" id="KW-1185">Reference proteome</keyword>
<protein>
    <submittedName>
        <fullName evidence="1">Uncharacterized protein</fullName>
    </submittedName>
</protein>
<comment type="caution">
    <text evidence="1">The sequence shown here is derived from an EMBL/GenBank/DDBJ whole genome shotgun (WGS) entry which is preliminary data.</text>
</comment>
<accession>A0ABU7EWS0</accession>
<evidence type="ECO:0000313" key="2">
    <source>
        <dbReference type="Proteomes" id="UP001352852"/>
    </source>
</evidence>
<name>A0ABU7EWS0_9TELE</name>
<gene>
    <name evidence="1" type="ORF">CHARACLAT_025709</name>
</gene>
<reference evidence="1 2" key="1">
    <citation type="submission" date="2021-06" db="EMBL/GenBank/DDBJ databases">
        <authorList>
            <person name="Palmer J.M."/>
        </authorList>
    </citation>
    <scope>NUCLEOTIDE SEQUENCE [LARGE SCALE GENOMIC DNA]</scope>
    <source>
        <strain evidence="1 2">CL_MEX2019</strain>
        <tissue evidence="1">Muscle</tissue>
    </source>
</reference>
<proteinExistence type="predicted"/>